<gene>
    <name evidence="2" type="ORF">PG986_001878</name>
</gene>
<dbReference type="InterPro" id="IPR001214">
    <property type="entry name" value="SET_dom"/>
</dbReference>
<dbReference type="PANTHER" id="PTHR13271:SF137">
    <property type="entry name" value="SET DOMAIN-CONTAINING PROTEIN"/>
    <property type="match status" value="1"/>
</dbReference>
<dbReference type="InterPro" id="IPR046341">
    <property type="entry name" value="SET_dom_sf"/>
</dbReference>
<evidence type="ECO:0000313" key="2">
    <source>
        <dbReference type="EMBL" id="KAK7967601.1"/>
    </source>
</evidence>
<keyword evidence="3" id="KW-1185">Reference proteome</keyword>
<feature type="domain" description="SET" evidence="1">
    <location>
        <begin position="14"/>
        <end position="219"/>
    </location>
</feature>
<evidence type="ECO:0000313" key="3">
    <source>
        <dbReference type="Proteomes" id="UP001391051"/>
    </source>
</evidence>
<dbReference type="Pfam" id="PF00856">
    <property type="entry name" value="SET"/>
    <property type="match status" value="1"/>
</dbReference>
<organism evidence="2 3">
    <name type="scientific">Apiospora aurea</name>
    <dbReference type="NCBI Taxonomy" id="335848"/>
    <lineage>
        <taxon>Eukaryota</taxon>
        <taxon>Fungi</taxon>
        <taxon>Dikarya</taxon>
        <taxon>Ascomycota</taxon>
        <taxon>Pezizomycotina</taxon>
        <taxon>Sordariomycetes</taxon>
        <taxon>Xylariomycetidae</taxon>
        <taxon>Amphisphaeriales</taxon>
        <taxon>Apiosporaceae</taxon>
        <taxon>Apiospora</taxon>
    </lineage>
</organism>
<proteinExistence type="predicted"/>
<dbReference type="EMBL" id="JAQQWE010000001">
    <property type="protein sequence ID" value="KAK7967601.1"/>
    <property type="molecule type" value="Genomic_DNA"/>
</dbReference>
<sequence>MTTLGELLNWAKVEGLVLNGIQPASIKGCGTGVVACRQLEVMPIRAIRSITTTPLSILRQIPSDTPLHGILAAELALEDSSTPTPWRNSLPTMADIIPPLPFMWCEELQMLLPTPARLLLEKQQAKYHREWSVISRAIPSINEERFLYYWHIVNTRAFLYQVRETERYRWEDRLALVPVADMFNHADDDGCRVSYMPEHYAVTTDRAYERGEELFISYGDHSNDFLLAEYGFLLAHNHWDVVSIDDAIMVRLDEPAKEALRQKDLLGTYTLHVEKGPCSRVQAALRLLCCPYEHWLQYVEGRDDGHSSQLAVNVLLCELLGEFEKVIQKKLHILEKSHVGATDQRDILKQRWRQMNATTRQMAKRKPHLDIQDMESELGYKISTYSNDEGPRFYSDLRLVPRSDYERCEREYQQLMNIRRLKPSVVPEKQLISRLPTHGTTKRIERTGDFNFGLNIPLLFTEAETTRTVLVSDLSVDVTDIQTPGLFELPPELRLKIYKFAIPRGQWCIDNLEDFEQDILPRCLGDPSGYYFPLSKGISLLLASKRLRQEALPIVFRRTAFHLDDMDDLAKLLVAVGHIGRANIESLHFPWESRSDIECRWEMFPEAEDNHLKLPTLHVSTCMQLLHQCARLRQIRVLFDEELVRNIRTDEFTANEGIQSLCSKQGLQQVELLGLGGEIIEDCPMIQWLEEKITSSRRGERHGENTD</sequence>
<protein>
    <recommendedName>
        <fullName evidence="1">SET domain-containing protein</fullName>
    </recommendedName>
</protein>
<dbReference type="SUPFAM" id="SSF82199">
    <property type="entry name" value="SET domain"/>
    <property type="match status" value="1"/>
</dbReference>
<reference evidence="2 3" key="1">
    <citation type="submission" date="2023-01" db="EMBL/GenBank/DDBJ databases">
        <title>Analysis of 21 Apiospora genomes using comparative genomics revels a genus with tremendous synthesis potential of carbohydrate active enzymes and secondary metabolites.</title>
        <authorList>
            <person name="Sorensen T."/>
        </authorList>
    </citation>
    <scope>NUCLEOTIDE SEQUENCE [LARGE SCALE GENOMIC DNA]</scope>
    <source>
        <strain evidence="2 3">CBS 24483</strain>
    </source>
</reference>
<dbReference type="InterPro" id="IPR050600">
    <property type="entry name" value="SETD3_SETD6_MTase"/>
</dbReference>
<comment type="caution">
    <text evidence="2">The sequence shown here is derived from an EMBL/GenBank/DDBJ whole genome shotgun (WGS) entry which is preliminary data.</text>
</comment>
<dbReference type="Gene3D" id="3.90.1410.10">
    <property type="entry name" value="set domain protein methyltransferase, domain 1"/>
    <property type="match status" value="1"/>
</dbReference>
<name>A0ABR1QY31_9PEZI</name>
<dbReference type="RefSeq" id="XP_066706993.1">
    <property type="nucleotide sequence ID" value="XM_066838100.1"/>
</dbReference>
<dbReference type="Proteomes" id="UP001391051">
    <property type="component" value="Unassembled WGS sequence"/>
</dbReference>
<dbReference type="GeneID" id="92071162"/>
<accession>A0ABR1QY31</accession>
<dbReference type="PANTHER" id="PTHR13271">
    <property type="entry name" value="UNCHARACTERIZED PUTATIVE METHYLTRANSFERASE"/>
    <property type="match status" value="1"/>
</dbReference>
<evidence type="ECO:0000259" key="1">
    <source>
        <dbReference type="PROSITE" id="PS50280"/>
    </source>
</evidence>
<dbReference type="PROSITE" id="PS50280">
    <property type="entry name" value="SET"/>
    <property type="match status" value="1"/>
</dbReference>